<feature type="transmembrane region" description="Helical" evidence="1">
    <location>
        <begin position="296"/>
        <end position="315"/>
    </location>
</feature>
<dbReference type="Gene3D" id="1.10.510.10">
    <property type="entry name" value="Transferase(Phosphotransferase) domain 1"/>
    <property type="match status" value="1"/>
</dbReference>
<keyword evidence="4" id="KW-1185">Reference proteome</keyword>
<sequence>MMTDRDDLRFAAGTVIVGKWHRKQYRLVKWLGSGAQGTVYLGHDGARTVAIKLAKDRASLISEVHVLQQFEKLQGGPLGPSLYDSDDWIHGGRTIGFCAMEYLKGESLSSALKRKPFDWVLVYMLQLLKQLSQLHQAGYIFGDLKPENLILMHPGHSIRCLDFGGVTRIGRSVREYTEFFDRGYWGIGSRRAEPSYDLFACVMILINAALGKRIERSRAPQQQLIHLIKTHPKFATIHRPLLQALQGHYTRAEELRQALLFEIMASPPPLSPQVKRHQHRQQRHAIKRNQNGWRPAWAAASVLITAYILFVVIYVM</sequence>
<dbReference type="Pfam" id="PF00069">
    <property type="entry name" value="Pkinase"/>
    <property type="match status" value="1"/>
</dbReference>
<dbReference type="Proteomes" id="UP000285882">
    <property type="component" value="Chromosome"/>
</dbReference>
<dbReference type="SUPFAM" id="SSF56112">
    <property type="entry name" value="Protein kinase-like (PK-like)"/>
    <property type="match status" value="1"/>
</dbReference>
<dbReference type="InterPro" id="IPR011009">
    <property type="entry name" value="Kinase-like_dom_sf"/>
</dbReference>
<dbReference type="EMBL" id="CP025688">
    <property type="protein sequence ID" value="QAA21232.1"/>
    <property type="molecule type" value="Genomic_DNA"/>
</dbReference>
<evidence type="ECO:0000259" key="2">
    <source>
        <dbReference type="PROSITE" id="PS50011"/>
    </source>
</evidence>
<keyword evidence="1" id="KW-1133">Transmembrane helix</keyword>
<dbReference type="PROSITE" id="PS50011">
    <property type="entry name" value="PROTEIN_KINASE_DOM"/>
    <property type="match status" value="1"/>
</dbReference>
<feature type="domain" description="Protein kinase" evidence="2">
    <location>
        <begin position="25"/>
        <end position="316"/>
    </location>
</feature>
<dbReference type="RefSeq" id="WP_028977204.1">
    <property type="nucleotide sequence ID" value="NZ_CP025688.1"/>
</dbReference>
<dbReference type="InterPro" id="IPR000719">
    <property type="entry name" value="Prot_kinase_dom"/>
</dbReference>
<accession>A0ABX5Q3L1</accession>
<evidence type="ECO:0000313" key="3">
    <source>
        <dbReference type="EMBL" id="QAA21232.1"/>
    </source>
</evidence>
<evidence type="ECO:0000256" key="1">
    <source>
        <dbReference type="SAM" id="Phobius"/>
    </source>
</evidence>
<keyword evidence="1" id="KW-0472">Membrane</keyword>
<dbReference type="PANTHER" id="PTHR24348">
    <property type="entry name" value="SERINE/THREONINE-PROTEIN KINASE UNC-51-RELATED"/>
    <property type="match status" value="1"/>
</dbReference>
<proteinExistence type="predicted"/>
<protein>
    <recommendedName>
        <fullName evidence="2">Protein kinase domain-containing protein</fullName>
    </recommendedName>
</protein>
<gene>
    <name evidence="3" type="ORF">C0674_00420</name>
</gene>
<dbReference type="SMART" id="SM00220">
    <property type="entry name" value="S_TKc"/>
    <property type="match status" value="1"/>
</dbReference>
<organism evidence="3 4">
    <name type="scientific">Sporolactobacillus terrae</name>
    <dbReference type="NCBI Taxonomy" id="269673"/>
    <lineage>
        <taxon>Bacteria</taxon>
        <taxon>Bacillati</taxon>
        <taxon>Bacillota</taxon>
        <taxon>Bacilli</taxon>
        <taxon>Bacillales</taxon>
        <taxon>Sporolactobacillaceae</taxon>
        <taxon>Sporolactobacillus</taxon>
    </lineage>
</organism>
<evidence type="ECO:0000313" key="4">
    <source>
        <dbReference type="Proteomes" id="UP000285882"/>
    </source>
</evidence>
<name>A0ABX5Q3L1_9BACL</name>
<reference evidence="3 4" key="1">
    <citation type="submission" date="2018-01" db="EMBL/GenBank/DDBJ databases">
        <title>Complete genome sequencing of Sporolactobacillus terrae DLG3.</title>
        <authorList>
            <person name="Nam Y.-D."/>
            <person name="Kang J."/>
            <person name="Chung W.-H."/>
        </authorList>
    </citation>
    <scope>NUCLEOTIDE SEQUENCE [LARGE SCALE GENOMIC DNA]</scope>
    <source>
        <strain evidence="3 4">DLG3</strain>
    </source>
</reference>
<keyword evidence="1" id="KW-0812">Transmembrane</keyword>
<dbReference type="InterPro" id="IPR045269">
    <property type="entry name" value="Atg1-like"/>
</dbReference>